<dbReference type="Proteomes" id="UP000319557">
    <property type="component" value="Chromosome"/>
</dbReference>
<dbReference type="GO" id="GO:0051775">
    <property type="term" value="P:response to redox state"/>
    <property type="evidence" value="ECO:0007669"/>
    <property type="project" value="InterPro"/>
</dbReference>
<keyword evidence="1 6" id="KW-0963">Cytoplasm</keyword>
<organism evidence="9 10">
    <name type="scientific">Rosistilla ulvae</name>
    <dbReference type="NCBI Taxonomy" id="1930277"/>
    <lineage>
        <taxon>Bacteria</taxon>
        <taxon>Pseudomonadati</taxon>
        <taxon>Planctomycetota</taxon>
        <taxon>Planctomycetia</taxon>
        <taxon>Pirellulales</taxon>
        <taxon>Pirellulaceae</taxon>
        <taxon>Rosistilla</taxon>
    </lineage>
</organism>
<feature type="binding site" evidence="6">
    <location>
        <begin position="108"/>
        <end position="113"/>
    </location>
    <ligand>
        <name>NAD(+)</name>
        <dbReference type="ChEBI" id="CHEBI:57540"/>
    </ligand>
</feature>
<keyword evidence="2 6" id="KW-0678">Repressor</keyword>
<dbReference type="PANTHER" id="PTHR35786:SF1">
    <property type="entry name" value="REDOX-SENSING TRANSCRIPTIONAL REPRESSOR REX 1"/>
    <property type="match status" value="1"/>
</dbReference>
<dbReference type="RefSeq" id="WP_145346965.1">
    <property type="nucleotide sequence ID" value="NZ_CP036261.1"/>
</dbReference>
<evidence type="ECO:0000259" key="8">
    <source>
        <dbReference type="SMART" id="SM00881"/>
    </source>
</evidence>
<dbReference type="PANTHER" id="PTHR35786">
    <property type="entry name" value="REDOX-SENSING TRANSCRIPTIONAL REPRESSOR REX"/>
    <property type="match status" value="1"/>
</dbReference>
<comment type="function">
    <text evidence="6">Modulates transcription in response to changes in cellular NADH/NAD(+) redox state.</text>
</comment>
<name>A0A517M371_9BACT</name>
<dbReference type="NCBIfam" id="NF003989">
    <property type="entry name" value="PRK05472.1-3"/>
    <property type="match status" value="1"/>
</dbReference>
<evidence type="ECO:0000256" key="2">
    <source>
        <dbReference type="ARBA" id="ARBA00022491"/>
    </source>
</evidence>
<comment type="similarity">
    <text evidence="6">Belongs to the transcriptional regulatory Rex family.</text>
</comment>
<keyword evidence="10" id="KW-1185">Reference proteome</keyword>
<dbReference type="Pfam" id="PF06971">
    <property type="entry name" value="Put_DNA-bind_N"/>
    <property type="match status" value="1"/>
</dbReference>
<keyword evidence="4 6" id="KW-0238">DNA-binding</keyword>
<dbReference type="SUPFAM" id="SSF46785">
    <property type="entry name" value="Winged helix' DNA-binding domain"/>
    <property type="match status" value="1"/>
</dbReference>
<feature type="DNA-binding region" description="H-T-H motif" evidence="6">
    <location>
        <begin position="34"/>
        <end position="73"/>
    </location>
</feature>
<dbReference type="SMART" id="SM00881">
    <property type="entry name" value="CoA_binding"/>
    <property type="match status" value="1"/>
</dbReference>
<accession>A0A517M371</accession>
<evidence type="ECO:0000256" key="4">
    <source>
        <dbReference type="ARBA" id="ARBA00023125"/>
    </source>
</evidence>
<dbReference type="EMBL" id="CP036261">
    <property type="protein sequence ID" value="QDS89318.1"/>
    <property type="molecule type" value="Genomic_DNA"/>
</dbReference>
<evidence type="ECO:0000256" key="3">
    <source>
        <dbReference type="ARBA" id="ARBA00023015"/>
    </source>
</evidence>
<dbReference type="InterPro" id="IPR022876">
    <property type="entry name" value="Tscrpt_rep_Rex"/>
</dbReference>
<dbReference type="OrthoDB" id="9784760at2"/>
<dbReference type="SUPFAM" id="SSF51735">
    <property type="entry name" value="NAD(P)-binding Rossmann-fold domains"/>
    <property type="match status" value="1"/>
</dbReference>
<feature type="region of interest" description="Disordered" evidence="7">
    <location>
        <begin position="1"/>
        <end position="22"/>
    </location>
</feature>
<dbReference type="HAMAP" id="MF_01131">
    <property type="entry name" value="Rex"/>
    <property type="match status" value="1"/>
</dbReference>
<dbReference type="GO" id="GO:0003677">
    <property type="term" value="F:DNA binding"/>
    <property type="evidence" value="ECO:0007669"/>
    <property type="project" value="UniProtKB-UniRule"/>
</dbReference>
<dbReference type="InterPro" id="IPR003781">
    <property type="entry name" value="CoA-bd"/>
</dbReference>
<dbReference type="GO" id="GO:0003700">
    <property type="term" value="F:DNA-binding transcription factor activity"/>
    <property type="evidence" value="ECO:0007669"/>
    <property type="project" value="UniProtKB-UniRule"/>
</dbReference>
<comment type="subcellular location">
    <subcellularLocation>
        <location evidence="6">Cytoplasm</location>
    </subcellularLocation>
</comment>
<dbReference type="InterPro" id="IPR036291">
    <property type="entry name" value="NAD(P)-bd_dom_sf"/>
</dbReference>
<dbReference type="InterPro" id="IPR036390">
    <property type="entry name" value="WH_DNA-bd_sf"/>
</dbReference>
<gene>
    <name evidence="6 9" type="primary">rex</name>
    <name evidence="9" type="ORF">EC9_35170</name>
</gene>
<reference evidence="9 10" key="1">
    <citation type="submission" date="2019-02" db="EMBL/GenBank/DDBJ databases">
        <title>Deep-cultivation of Planctomycetes and their phenomic and genomic characterization uncovers novel biology.</title>
        <authorList>
            <person name="Wiegand S."/>
            <person name="Jogler M."/>
            <person name="Boedeker C."/>
            <person name="Pinto D."/>
            <person name="Vollmers J."/>
            <person name="Rivas-Marin E."/>
            <person name="Kohn T."/>
            <person name="Peeters S.H."/>
            <person name="Heuer A."/>
            <person name="Rast P."/>
            <person name="Oberbeckmann S."/>
            <person name="Bunk B."/>
            <person name="Jeske O."/>
            <person name="Meyerdierks A."/>
            <person name="Storesund J.E."/>
            <person name="Kallscheuer N."/>
            <person name="Luecker S."/>
            <person name="Lage O.M."/>
            <person name="Pohl T."/>
            <person name="Merkel B.J."/>
            <person name="Hornburger P."/>
            <person name="Mueller R.-W."/>
            <person name="Bruemmer F."/>
            <person name="Labrenz M."/>
            <person name="Spormann A.M."/>
            <person name="Op den Camp H."/>
            <person name="Overmann J."/>
            <person name="Amann R."/>
            <person name="Jetten M.S.M."/>
            <person name="Mascher T."/>
            <person name="Medema M.H."/>
            <person name="Devos D.P."/>
            <person name="Kaster A.-K."/>
            <person name="Ovreas L."/>
            <person name="Rohde M."/>
            <person name="Galperin M.Y."/>
            <person name="Jogler C."/>
        </authorList>
    </citation>
    <scope>NUCLEOTIDE SEQUENCE [LARGE SCALE GENOMIC DNA]</scope>
    <source>
        <strain evidence="9 10">EC9</strain>
    </source>
</reference>
<dbReference type="Pfam" id="PF02629">
    <property type="entry name" value="CoA_binding"/>
    <property type="match status" value="1"/>
</dbReference>
<evidence type="ECO:0000313" key="10">
    <source>
        <dbReference type="Proteomes" id="UP000319557"/>
    </source>
</evidence>
<evidence type="ECO:0000313" key="9">
    <source>
        <dbReference type="EMBL" id="QDS89318.1"/>
    </source>
</evidence>
<evidence type="ECO:0000256" key="7">
    <source>
        <dbReference type="SAM" id="MobiDB-lite"/>
    </source>
</evidence>
<dbReference type="GO" id="GO:0005737">
    <property type="term" value="C:cytoplasm"/>
    <property type="evidence" value="ECO:0007669"/>
    <property type="project" value="UniProtKB-SubCell"/>
</dbReference>
<evidence type="ECO:0000256" key="6">
    <source>
        <dbReference type="HAMAP-Rule" id="MF_01131"/>
    </source>
</evidence>
<dbReference type="InterPro" id="IPR036388">
    <property type="entry name" value="WH-like_DNA-bd_sf"/>
</dbReference>
<keyword evidence="6" id="KW-0520">NAD</keyword>
<comment type="subunit">
    <text evidence="6">Homodimer.</text>
</comment>
<sequence length="227" mass="23985">MAAEPTEPNSQPDFPPGSAINPAIPPATVARLILYARELGRLRREGESHVSSKLLGQLLSVSDAVVRRDVSHLGSMGQRGVGYEIVPLIRQIRQTMGTNLSWKVALIGAGSLGHALLRYRGFDEQGFQLVAAFDTDPAICSRSIGGVPILPLDQLETTIATEGVTLAILAVPVDAADAVAKRLAASGVAGILNFAPRTLQKFPGVCVVNVDLASELQQLSFAVVSQK</sequence>
<dbReference type="KEGG" id="ruv:EC9_35170"/>
<dbReference type="NCBIfam" id="NF003994">
    <property type="entry name" value="PRK05472.2-3"/>
    <property type="match status" value="1"/>
</dbReference>
<dbReference type="NCBIfam" id="NF003995">
    <property type="entry name" value="PRK05472.2-4"/>
    <property type="match status" value="1"/>
</dbReference>
<keyword evidence="5 6" id="KW-0804">Transcription</keyword>
<keyword evidence="3 6" id="KW-0805">Transcription regulation</keyword>
<dbReference type="AlphaFoldDB" id="A0A517M371"/>
<protein>
    <recommendedName>
        <fullName evidence="6">Redox-sensing transcriptional repressor Rex</fullName>
    </recommendedName>
</protein>
<proteinExistence type="inferred from homology"/>
<dbReference type="NCBIfam" id="NF003996">
    <property type="entry name" value="PRK05472.2-5"/>
    <property type="match status" value="1"/>
</dbReference>
<evidence type="ECO:0000256" key="1">
    <source>
        <dbReference type="ARBA" id="ARBA00022490"/>
    </source>
</evidence>
<dbReference type="GO" id="GO:0045892">
    <property type="term" value="P:negative regulation of DNA-templated transcription"/>
    <property type="evidence" value="ECO:0007669"/>
    <property type="project" value="InterPro"/>
</dbReference>
<evidence type="ECO:0000256" key="5">
    <source>
        <dbReference type="ARBA" id="ARBA00023163"/>
    </source>
</evidence>
<dbReference type="InterPro" id="IPR009718">
    <property type="entry name" value="Rex_DNA-bd_C_dom"/>
</dbReference>
<dbReference type="Gene3D" id="1.10.10.10">
    <property type="entry name" value="Winged helix-like DNA-binding domain superfamily/Winged helix DNA-binding domain"/>
    <property type="match status" value="1"/>
</dbReference>
<feature type="domain" description="CoA-binding" evidence="8">
    <location>
        <begin position="97"/>
        <end position="198"/>
    </location>
</feature>
<dbReference type="Gene3D" id="3.40.50.720">
    <property type="entry name" value="NAD(P)-binding Rossmann-like Domain"/>
    <property type="match status" value="1"/>
</dbReference>